<dbReference type="InterPro" id="IPR050302">
    <property type="entry name" value="Rab_GAP_TBC_domain"/>
</dbReference>
<dbReference type="GO" id="GO:0031267">
    <property type="term" value="F:small GTPase binding"/>
    <property type="evidence" value="ECO:0007669"/>
    <property type="project" value="TreeGrafter"/>
</dbReference>
<dbReference type="OrthoDB" id="78246at2759"/>
<keyword evidence="1" id="KW-0175">Coiled coil</keyword>
<evidence type="ECO:0000256" key="1">
    <source>
        <dbReference type="SAM" id="Coils"/>
    </source>
</evidence>
<keyword evidence="4" id="KW-1185">Reference proteome</keyword>
<evidence type="ECO:0000313" key="3">
    <source>
        <dbReference type="EMBL" id="OQR80697.1"/>
    </source>
</evidence>
<evidence type="ECO:0000313" key="4">
    <source>
        <dbReference type="Proteomes" id="UP000243217"/>
    </source>
</evidence>
<dbReference type="SUPFAM" id="SSF47923">
    <property type="entry name" value="Ypt/Rab-GAP domain of gyp1p"/>
    <property type="match status" value="2"/>
</dbReference>
<evidence type="ECO:0000259" key="2">
    <source>
        <dbReference type="PROSITE" id="PS50086"/>
    </source>
</evidence>
<dbReference type="InterPro" id="IPR000195">
    <property type="entry name" value="Rab-GAP-TBC_dom"/>
</dbReference>
<dbReference type="Gene3D" id="1.20.1280.50">
    <property type="match status" value="1"/>
</dbReference>
<feature type="domain" description="Rab-GAP TBC" evidence="2">
    <location>
        <begin position="168"/>
        <end position="378"/>
    </location>
</feature>
<dbReference type="Pfam" id="PF00566">
    <property type="entry name" value="RabGAP-TBC"/>
    <property type="match status" value="1"/>
</dbReference>
<name>A0A1V9Y4R4_9STRA</name>
<dbReference type="InterPro" id="IPR035969">
    <property type="entry name" value="Rab-GAP_TBC_sf"/>
</dbReference>
<dbReference type="PROSITE" id="PS50086">
    <property type="entry name" value="TBC_RABGAP"/>
    <property type="match status" value="1"/>
</dbReference>
<accession>A0A1V9Y4R4</accession>
<dbReference type="SUPFAM" id="SSF81383">
    <property type="entry name" value="F-box domain"/>
    <property type="match status" value="1"/>
</dbReference>
<feature type="coiled-coil region" evidence="1">
    <location>
        <begin position="43"/>
        <end position="70"/>
    </location>
</feature>
<dbReference type="InterPro" id="IPR036047">
    <property type="entry name" value="F-box-like_dom_sf"/>
</dbReference>
<proteinExistence type="predicted"/>
<dbReference type="Gene3D" id="1.10.472.80">
    <property type="entry name" value="Ypt/Rab-GAP domain of gyp1p, domain 3"/>
    <property type="match status" value="1"/>
</dbReference>
<dbReference type="AlphaFoldDB" id="A0A1V9Y4R4"/>
<comment type="caution">
    <text evidence="3">The sequence shown here is derived from an EMBL/GenBank/DDBJ whole genome shotgun (WGS) entry which is preliminary data.</text>
</comment>
<dbReference type="Pfam" id="PF12937">
    <property type="entry name" value="F-box-like"/>
    <property type="match status" value="1"/>
</dbReference>
<dbReference type="PANTHER" id="PTHR47219">
    <property type="entry name" value="RAB GTPASE-ACTIVATING PROTEIN 1-LIKE"/>
    <property type="match status" value="1"/>
</dbReference>
<sequence length="429" mass="49893">MQIALCTSFKRQLSVISLSLSKKYRLHSIKAKLSLQYLSVLDTNEFDEKVKKLRLDYEDIKNRYKMLTSKLQEAVAIQTWRASDIHVEEVKTTGMQLLKEVKVLLKRIKYEIDYRILKSTKKYLIKALPNWILLVFQYLPTSDIGRCLRVCSSWHAMLTYYGLLSQSIKTPEVRWQYWRNYIPFCDLCYEMFQSASKHDDLILKEVERTTFYPKDLLYQDAKPHGYLYRLGSSSSIRASPLLQDLQQKLINIFQAYACFNPHVGYGHGMTFIASTLLTCLGYDVKATFVTWALLMEHRLMKGLWDGSNDSFGLGLDYRLHQLTYCIYKYLPKTSQKLQLCGISTPMFATSWILSLFLNERSLPPQVCAQIIDAFIQEGWYAMFALYIGLLLIHEPNLPSECDTISVLNFLLSLPRNLENGLGVYRHIAY</sequence>
<protein>
    <recommendedName>
        <fullName evidence="2">Rab-GAP TBC domain-containing protein</fullName>
    </recommendedName>
</protein>
<dbReference type="Proteomes" id="UP000243217">
    <property type="component" value="Unassembled WGS sequence"/>
</dbReference>
<dbReference type="InterPro" id="IPR001810">
    <property type="entry name" value="F-box_dom"/>
</dbReference>
<dbReference type="Gene3D" id="1.10.8.270">
    <property type="entry name" value="putative rabgap domain of human tbc1 domain family member 14 like domains"/>
    <property type="match status" value="1"/>
</dbReference>
<dbReference type="PANTHER" id="PTHR47219:SF9">
    <property type="entry name" value="GTPASE ACTIVATING PROTEIN AND CENTROSOME-ASSOCIATED, ISOFORM B"/>
    <property type="match status" value="1"/>
</dbReference>
<feature type="non-terminal residue" evidence="3">
    <location>
        <position position="429"/>
    </location>
</feature>
<gene>
    <name evidence="3" type="ORF">THRCLA_11947</name>
</gene>
<dbReference type="STRING" id="74557.A0A1V9Y4R4"/>
<organism evidence="3 4">
    <name type="scientific">Thraustotheca clavata</name>
    <dbReference type="NCBI Taxonomy" id="74557"/>
    <lineage>
        <taxon>Eukaryota</taxon>
        <taxon>Sar</taxon>
        <taxon>Stramenopiles</taxon>
        <taxon>Oomycota</taxon>
        <taxon>Saprolegniomycetes</taxon>
        <taxon>Saprolegniales</taxon>
        <taxon>Achlyaceae</taxon>
        <taxon>Thraustotheca</taxon>
    </lineage>
</organism>
<dbReference type="SMART" id="SM00164">
    <property type="entry name" value="TBC"/>
    <property type="match status" value="1"/>
</dbReference>
<reference evidence="3 4" key="1">
    <citation type="journal article" date="2014" name="Genome Biol. Evol.">
        <title>The secreted proteins of Achlya hypogyna and Thraustotheca clavata identify the ancestral oomycete secretome and reveal gene acquisitions by horizontal gene transfer.</title>
        <authorList>
            <person name="Misner I."/>
            <person name="Blouin N."/>
            <person name="Leonard G."/>
            <person name="Richards T.A."/>
            <person name="Lane C.E."/>
        </authorList>
    </citation>
    <scope>NUCLEOTIDE SEQUENCE [LARGE SCALE GENOMIC DNA]</scope>
    <source>
        <strain evidence="3 4">ATCC 34112</strain>
    </source>
</reference>
<dbReference type="GO" id="GO:0005096">
    <property type="term" value="F:GTPase activator activity"/>
    <property type="evidence" value="ECO:0007669"/>
    <property type="project" value="TreeGrafter"/>
</dbReference>
<dbReference type="EMBL" id="JNBS01005137">
    <property type="protein sequence ID" value="OQR80697.1"/>
    <property type="molecule type" value="Genomic_DNA"/>
</dbReference>